<dbReference type="InParanoid" id="K3Y3Z9"/>
<dbReference type="HOGENOM" id="CLU_3407028_0_0_1"/>
<protein>
    <submittedName>
        <fullName evidence="1">Uncharacterized protein</fullName>
    </submittedName>
</protein>
<evidence type="ECO:0000313" key="1">
    <source>
        <dbReference type="EnsemblPlants" id="KQL11187"/>
    </source>
</evidence>
<dbReference type="Gramene" id="KQL11187">
    <property type="protein sequence ID" value="KQL11187"/>
    <property type="gene ID" value="SETIT_008937mg"/>
</dbReference>
<dbReference type="EnsemblPlants" id="KQL11187">
    <property type="protein sequence ID" value="KQL11187"/>
    <property type="gene ID" value="SETIT_008937mg"/>
</dbReference>
<accession>K3Y3Z9</accession>
<reference evidence="2" key="1">
    <citation type="journal article" date="2012" name="Nat. Biotechnol.">
        <title>Reference genome sequence of the model plant Setaria.</title>
        <authorList>
            <person name="Bennetzen J.L."/>
            <person name="Schmutz J."/>
            <person name="Wang H."/>
            <person name="Percifield R."/>
            <person name="Hawkins J."/>
            <person name="Pontaroli A.C."/>
            <person name="Estep M."/>
            <person name="Feng L."/>
            <person name="Vaughn J.N."/>
            <person name="Grimwood J."/>
            <person name="Jenkins J."/>
            <person name="Barry K."/>
            <person name="Lindquist E."/>
            <person name="Hellsten U."/>
            <person name="Deshpande S."/>
            <person name="Wang X."/>
            <person name="Wu X."/>
            <person name="Mitros T."/>
            <person name="Triplett J."/>
            <person name="Yang X."/>
            <person name="Ye C.Y."/>
            <person name="Mauro-Herrera M."/>
            <person name="Wang L."/>
            <person name="Li P."/>
            <person name="Sharma M."/>
            <person name="Sharma R."/>
            <person name="Ronald P.C."/>
            <person name="Panaud O."/>
            <person name="Kellogg E.A."/>
            <person name="Brutnell T.P."/>
            <person name="Doust A.N."/>
            <person name="Tuskan G.A."/>
            <person name="Rokhsar D."/>
            <person name="Devos K.M."/>
        </authorList>
    </citation>
    <scope>NUCLEOTIDE SEQUENCE [LARGE SCALE GENOMIC DNA]</scope>
    <source>
        <strain evidence="2">cv. Yugu1</strain>
    </source>
</reference>
<dbReference type="EMBL" id="AGNK02002582">
    <property type="status" value="NOT_ANNOTATED_CDS"/>
    <property type="molecule type" value="Genomic_DNA"/>
</dbReference>
<dbReference type="AlphaFoldDB" id="K3Y3Z9"/>
<sequence>MLILGSVSQIMLPTVLDSRDPNSSTAASST</sequence>
<name>K3Y3Z9_SETIT</name>
<keyword evidence="2" id="KW-1185">Reference proteome</keyword>
<evidence type="ECO:0000313" key="2">
    <source>
        <dbReference type="Proteomes" id="UP000004995"/>
    </source>
</evidence>
<dbReference type="Proteomes" id="UP000004995">
    <property type="component" value="Unassembled WGS sequence"/>
</dbReference>
<proteinExistence type="predicted"/>
<reference evidence="1" key="2">
    <citation type="submission" date="2018-08" db="UniProtKB">
        <authorList>
            <consortium name="EnsemblPlants"/>
        </authorList>
    </citation>
    <scope>IDENTIFICATION</scope>
    <source>
        <strain evidence="1">Yugu1</strain>
    </source>
</reference>
<organism evidence="1 2">
    <name type="scientific">Setaria italica</name>
    <name type="common">Foxtail millet</name>
    <name type="synonym">Panicum italicum</name>
    <dbReference type="NCBI Taxonomy" id="4555"/>
    <lineage>
        <taxon>Eukaryota</taxon>
        <taxon>Viridiplantae</taxon>
        <taxon>Streptophyta</taxon>
        <taxon>Embryophyta</taxon>
        <taxon>Tracheophyta</taxon>
        <taxon>Spermatophyta</taxon>
        <taxon>Magnoliopsida</taxon>
        <taxon>Liliopsida</taxon>
        <taxon>Poales</taxon>
        <taxon>Poaceae</taxon>
        <taxon>PACMAD clade</taxon>
        <taxon>Panicoideae</taxon>
        <taxon>Panicodae</taxon>
        <taxon>Paniceae</taxon>
        <taxon>Cenchrinae</taxon>
        <taxon>Setaria</taxon>
    </lineage>
</organism>